<dbReference type="InterPro" id="IPR018207">
    <property type="entry name" value="Haem_oxygenase_CS"/>
</dbReference>
<dbReference type="Proteomes" id="UP000271380">
    <property type="component" value="Chromosome"/>
</dbReference>
<feature type="binding site" evidence="8">
    <location>
        <position position="130"/>
    </location>
    <ligand>
        <name>heme b</name>
        <dbReference type="ChEBI" id="CHEBI:60344"/>
    </ligand>
</feature>
<dbReference type="RefSeq" id="WP_172595908.1">
    <property type="nucleotide sequence ID" value="NZ_JBHOLU010000003.1"/>
</dbReference>
<accession>A0AB38VRY6</accession>
<dbReference type="SUPFAM" id="SSF48613">
    <property type="entry name" value="Heme oxygenase-like"/>
    <property type="match status" value="1"/>
</dbReference>
<evidence type="ECO:0000256" key="5">
    <source>
        <dbReference type="ARBA" id="ARBA00023002"/>
    </source>
</evidence>
<feature type="binding site" evidence="8">
    <location>
        <position position="177"/>
    </location>
    <ligand>
        <name>heme b</name>
        <dbReference type="ChEBI" id="CHEBI:60344"/>
    </ligand>
</feature>
<dbReference type="GO" id="GO:0006979">
    <property type="term" value="P:response to oxidative stress"/>
    <property type="evidence" value="ECO:0007669"/>
    <property type="project" value="TreeGrafter"/>
</dbReference>
<keyword evidence="6 9" id="KW-0408">Iron</keyword>
<dbReference type="Gene3D" id="1.20.910.10">
    <property type="entry name" value="Heme oxygenase-like"/>
    <property type="match status" value="1"/>
</dbReference>
<feature type="binding site" description="axial binding residue" evidence="9">
    <location>
        <position position="20"/>
    </location>
    <ligand>
        <name>heme b</name>
        <dbReference type="ChEBI" id="CHEBI:60344"/>
    </ligand>
    <ligandPart>
        <name>Fe</name>
        <dbReference type="ChEBI" id="CHEBI:18248"/>
    </ligandPart>
</feature>
<reference evidence="10 11" key="1">
    <citation type="submission" date="2018-12" db="EMBL/GenBank/DDBJ databases">
        <authorList>
            <consortium name="Pathogen Informatics"/>
        </authorList>
    </citation>
    <scope>NUCLEOTIDE SEQUENCE [LARGE SCALE GENOMIC DNA]</scope>
    <source>
        <strain evidence="10 11">NCTC949</strain>
    </source>
</reference>
<dbReference type="InterPro" id="IPR002051">
    <property type="entry name" value="Haem_Oase"/>
</dbReference>
<dbReference type="GO" id="GO:0042167">
    <property type="term" value="P:heme catabolic process"/>
    <property type="evidence" value="ECO:0007669"/>
    <property type="project" value="TreeGrafter"/>
</dbReference>
<dbReference type="InterPro" id="IPR016084">
    <property type="entry name" value="Haem_Oase-like_multi-hlx"/>
</dbReference>
<evidence type="ECO:0000313" key="11">
    <source>
        <dbReference type="Proteomes" id="UP000271380"/>
    </source>
</evidence>
<keyword evidence="4 9" id="KW-0479">Metal-binding</keyword>
<evidence type="ECO:0000256" key="7">
    <source>
        <dbReference type="ARBA" id="ARBA00048328"/>
    </source>
</evidence>
<evidence type="ECO:0000256" key="6">
    <source>
        <dbReference type="ARBA" id="ARBA00023004"/>
    </source>
</evidence>
<dbReference type="PANTHER" id="PTHR10720:SF0">
    <property type="entry name" value="HEME OXYGENASE"/>
    <property type="match status" value="1"/>
</dbReference>
<keyword evidence="3 8" id="KW-0349">Heme</keyword>
<sequence>MTTAVRSIAADLKLYTAQAHEDAEHSYFMSHLMEGELNKDAFIALQEQSWFFYRTLEEAVEAVRESGRCIEFLDPRLNRSAALEHDLNVLHGSTQWHDTVHALPATKNYVAALEEIRDNKDAPRLIAHHYVRYLGDLSGGQAIGRMMQRHYGVDPEAVSFYDFAEIGKLKPYKDLYREKLDGLAEEFSEEEIEILLAEAARAFGFNHRVFAELEKN</sequence>
<proteinExistence type="inferred from homology"/>
<dbReference type="GO" id="GO:0020037">
    <property type="term" value="F:heme binding"/>
    <property type="evidence" value="ECO:0007669"/>
    <property type="project" value="TreeGrafter"/>
</dbReference>
<evidence type="ECO:0000256" key="2">
    <source>
        <dbReference type="ARBA" id="ARBA00012360"/>
    </source>
</evidence>
<dbReference type="GO" id="GO:0004392">
    <property type="term" value="F:heme oxygenase (decyclizing) activity"/>
    <property type="evidence" value="ECO:0007669"/>
    <property type="project" value="UniProtKB-EC"/>
</dbReference>
<dbReference type="EMBL" id="LR134377">
    <property type="protein sequence ID" value="VEH06847.1"/>
    <property type="molecule type" value="Genomic_DNA"/>
</dbReference>
<organism evidence="10 11">
    <name type="scientific">Corynebacterium kutscheri</name>
    <dbReference type="NCBI Taxonomy" id="35755"/>
    <lineage>
        <taxon>Bacteria</taxon>
        <taxon>Bacillati</taxon>
        <taxon>Actinomycetota</taxon>
        <taxon>Actinomycetes</taxon>
        <taxon>Mycobacteriales</taxon>
        <taxon>Corynebacteriaceae</taxon>
        <taxon>Corynebacterium</taxon>
    </lineage>
</organism>
<dbReference type="AlphaFoldDB" id="A0AB38VRY6"/>
<dbReference type="PROSITE" id="PS00593">
    <property type="entry name" value="HEME_OXYGENASE"/>
    <property type="match status" value="1"/>
</dbReference>
<dbReference type="PIRSF" id="PIRSF000343">
    <property type="entry name" value="Haem_Oase"/>
    <property type="match status" value="1"/>
</dbReference>
<evidence type="ECO:0000256" key="4">
    <source>
        <dbReference type="ARBA" id="ARBA00022723"/>
    </source>
</evidence>
<feature type="binding site" evidence="8">
    <location>
        <position position="13"/>
    </location>
    <ligand>
        <name>heme b</name>
        <dbReference type="ChEBI" id="CHEBI:60344"/>
    </ligand>
</feature>
<dbReference type="PANTHER" id="PTHR10720">
    <property type="entry name" value="HEME OXYGENASE"/>
    <property type="match status" value="1"/>
</dbReference>
<dbReference type="PRINTS" id="PR00088">
    <property type="entry name" value="HAEMOXYGNASE"/>
</dbReference>
<dbReference type="Pfam" id="PF01126">
    <property type="entry name" value="Heme_oxygenase"/>
    <property type="match status" value="1"/>
</dbReference>
<comment type="catalytic activity">
    <reaction evidence="7">
        <text>heme b + 3 reduced [NADPH--hemoprotein reductase] + 3 O2 = biliverdin IXalpha + CO + Fe(2+) + 3 oxidized [NADPH--hemoprotein reductase] + 3 H2O + H(+)</text>
        <dbReference type="Rhea" id="RHEA:21764"/>
        <dbReference type="Rhea" id="RHEA-COMP:11964"/>
        <dbReference type="Rhea" id="RHEA-COMP:11965"/>
        <dbReference type="ChEBI" id="CHEBI:15377"/>
        <dbReference type="ChEBI" id="CHEBI:15378"/>
        <dbReference type="ChEBI" id="CHEBI:15379"/>
        <dbReference type="ChEBI" id="CHEBI:17245"/>
        <dbReference type="ChEBI" id="CHEBI:29033"/>
        <dbReference type="ChEBI" id="CHEBI:57618"/>
        <dbReference type="ChEBI" id="CHEBI:57991"/>
        <dbReference type="ChEBI" id="CHEBI:58210"/>
        <dbReference type="ChEBI" id="CHEBI:60344"/>
        <dbReference type="EC" id="1.14.14.18"/>
    </reaction>
</comment>
<evidence type="ECO:0000256" key="3">
    <source>
        <dbReference type="ARBA" id="ARBA00022617"/>
    </source>
</evidence>
<dbReference type="CDD" id="cd19165">
    <property type="entry name" value="HemeO"/>
    <property type="match status" value="1"/>
</dbReference>
<comment type="similarity">
    <text evidence="1">Belongs to the heme oxygenase family.</text>
</comment>
<protein>
    <recommendedName>
        <fullName evidence="2">heme oxygenase (biliverdin-producing)</fullName>
        <ecNumber evidence="2">1.14.14.18</ecNumber>
    </recommendedName>
</protein>
<dbReference type="InterPro" id="IPR016053">
    <property type="entry name" value="Haem_Oase-like"/>
</dbReference>
<evidence type="ECO:0000256" key="1">
    <source>
        <dbReference type="ARBA" id="ARBA00006134"/>
    </source>
</evidence>
<dbReference type="EC" id="1.14.14.18" evidence="2"/>
<name>A0AB38VRY6_9CORY</name>
<dbReference type="GO" id="GO:0046872">
    <property type="term" value="F:metal ion binding"/>
    <property type="evidence" value="ECO:0007669"/>
    <property type="project" value="UniProtKB-KW"/>
</dbReference>
<evidence type="ECO:0000256" key="9">
    <source>
        <dbReference type="PIRSR" id="PIRSR000343-2"/>
    </source>
</evidence>
<evidence type="ECO:0000313" key="10">
    <source>
        <dbReference type="EMBL" id="VEH06847.1"/>
    </source>
</evidence>
<keyword evidence="5 10" id="KW-0560">Oxidoreductase</keyword>
<evidence type="ECO:0000256" key="8">
    <source>
        <dbReference type="PIRSR" id="PIRSR000343-1"/>
    </source>
</evidence>
<dbReference type="GO" id="GO:0006788">
    <property type="term" value="P:heme oxidation"/>
    <property type="evidence" value="ECO:0007669"/>
    <property type="project" value="InterPro"/>
</dbReference>
<gene>
    <name evidence="10" type="primary">hmuO</name>
    <name evidence="10" type="ORF">NCTC949_01340</name>
</gene>